<dbReference type="Proteomes" id="UP000234300">
    <property type="component" value="Unassembled WGS sequence"/>
</dbReference>
<reference evidence="10 12" key="1">
    <citation type="journal article" date="2017" name="Elife">
        <title>Extensive horizontal gene transfer in cheese-associated bacteria.</title>
        <authorList>
            <person name="Bonham K.S."/>
            <person name="Wolfe B.E."/>
            <person name="Dutton R.J."/>
        </authorList>
    </citation>
    <scope>NUCLEOTIDE SEQUENCE [LARGE SCALE GENOMIC DNA]</scope>
    <source>
        <strain evidence="10 12">JB5</strain>
    </source>
</reference>
<keyword evidence="3 8" id="KW-0813">Transport</keyword>
<feature type="transmembrane region" description="Helical" evidence="8">
    <location>
        <begin position="271"/>
        <end position="290"/>
    </location>
</feature>
<keyword evidence="4" id="KW-1003">Cell membrane</keyword>
<keyword evidence="5 8" id="KW-0812">Transmembrane</keyword>
<protein>
    <submittedName>
        <fullName evidence="11">Putative spermidine/putrescine transport system permease protein</fullName>
    </submittedName>
    <submittedName>
        <fullName evidence="10">Spermidine/putrescine ABC transporter permease</fullName>
    </submittedName>
</protein>
<evidence type="ECO:0000313" key="13">
    <source>
        <dbReference type="Proteomes" id="UP000234300"/>
    </source>
</evidence>
<evidence type="ECO:0000256" key="5">
    <source>
        <dbReference type="ARBA" id="ARBA00022692"/>
    </source>
</evidence>
<dbReference type="AlphaFoldDB" id="A0A2A3X1A4"/>
<dbReference type="Proteomes" id="UP000218377">
    <property type="component" value="Unassembled WGS sequence"/>
</dbReference>
<feature type="transmembrane region" description="Helical" evidence="8">
    <location>
        <begin position="168"/>
        <end position="193"/>
    </location>
</feature>
<evidence type="ECO:0000313" key="11">
    <source>
        <dbReference type="EMBL" id="SMY04642.1"/>
    </source>
</evidence>
<dbReference type="InterPro" id="IPR000515">
    <property type="entry name" value="MetI-like"/>
</dbReference>
<dbReference type="PANTHER" id="PTHR42929:SF1">
    <property type="entry name" value="INNER MEMBRANE ABC TRANSPORTER PERMEASE PROTEIN YDCU-RELATED"/>
    <property type="match status" value="1"/>
</dbReference>
<feature type="transmembrane region" description="Helical" evidence="8">
    <location>
        <begin position="97"/>
        <end position="117"/>
    </location>
</feature>
<evidence type="ECO:0000313" key="12">
    <source>
        <dbReference type="Proteomes" id="UP000218377"/>
    </source>
</evidence>
<keyword evidence="7 8" id="KW-0472">Membrane</keyword>
<sequence length="299" mass="32133">MSQSSSTESRIQPPPSTATRRLSSFFGSHQRLSLTVLLAAPLAWLILIYIIALLLLLVTAFWSTDSFTGQVVQDWTLGNFKEVFGEALYRAVTVRTLIIAVSVTVIDVLIALPVGYFMSKVAGPRLRGALVVAFLMPLWAAYLVKAYAWRTIVSPHGLLDSIGVSPGLGVIATIITMSYIWLPYVVMPVYAGFERIPDSLIEAAGDLGAKGWRTFTAVIIPLVWPSVIAGSIFSFSLTLGDYIAVQIVGGSQQLLGTLIYANVGTGGNMPLAAATAFIPIAVILIYLTAVRRTGALKNL</sequence>
<dbReference type="InterPro" id="IPR035906">
    <property type="entry name" value="MetI-like_sf"/>
</dbReference>
<feature type="transmembrane region" description="Helical" evidence="8">
    <location>
        <begin position="129"/>
        <end position="148"/>
    </location>
</feature>
<evidence type="ECO:0000259" key="9">
    <source>
        <dbReference type="PROSITE" id="PS50928"/>
    </source>
</evidence>
<dbReference type="SUPFAM" id="SSF161098">
    <property type="entry name" value="MetI-like"/>
    <property type="match status" value="1"/>
</dbReference>
<dbReference type="PANTHER" id="PTHR42929">
    <property type="entry name" value="INNER MEMBRANE ABC TRANSPORTER PERMEASE PROTEIN YDCU-RELATED-RELATED"/>
    <property type="match status" value="1"/>
</dbReference>
<accession>A0A2A3X1A4</accession>
<feature type="domain" description="ABC transmembrane type-1" evidence="9">
    <location>
        <begin position="93"/>
        <end position="290"/>
    </location>
</feature>
<proteinExistence type="inferred from homology"/>
<evidence type="ECO:0000256" key="8">
    <source>
        <dbReference type="RuleBase" id="RU363032"/>
    </source>
</evidence>
<name>A0A2A3X1A4_BREAU</name>
<evidence type="ECO:0000256" key="3">
    <source>
        <dbReference type="ARBA" id="ARBA00022448"/>
    </source>
</evidence>
<dbReference type="EMBL" id="NRGX01000001">
    <property type="protein sequence ID" value="PCC17481.1"/>
    <property type="molecule type" value="Genomic_DNA"/>
</dbReference>
<comment type="similarity">
    <text evidence="2">Belongs to the binding-protein-dependent transport system permease family. CysTW subfamily.</text>
</comment>
<organism evidence="10 12">
    <name type="scientific">Brevibacterium aurantiacum</name>
    <dbReference type="NCBI Taxonomy" id="273384"/>
    <lineage>
        <taxon>Bacteria</taxon>
        <taxon>Bacillati</taxon>
        <taxon>Actinomycetota</taxon>
        <taxon>Actinomycetes</taxon>
        <taxon>Micrococcales</taxon>
        <taxon>Brevibacteriaceae</taxon>
        <taxon>Brevibacterium</taxon>
    </lineage>
</organism>
<gene>
    <name evidence="11" type="ORF">BAURA86_03760</name>
    <name evidence="10" type="ORF">CIK79_03740</name>
</gene>
<feature type="transmembrane region" description="Helical" evidence="8">
    <location>
        <begin position="214"/>
        <end position="235"/>
    </location>
</feature>
<dbReference type="Pfam" id="PF00528">
    <property type="entry name" value="BPD_transp_1"/>
    <property type="match status" value="1"/>
</dbReference>
<evidence type="ECO:0000313" key="10">
    <source>
        <dbReference type="EMBL" id="PCC17481.1"/>
    </source>
</evidence>
<dbReference type="Gene3D" id="1.10.3720.10">
    <property type="entry name" value="MetI-like"/>
    <property type="match status" value="1"/>
</dbReference>
<evidence type="ECO:0000256" key="4">
    <source>
        <dbReference type="ARBA" id="ARBA00022475"/>
    </source>
</evidence>
<evidence type="ECO:0000256" key="7">
    <source>
        <dbReference type="ARBA" id="ARBA00023136"/>
    </source>
</evidence>
<dbReference type="CDD" id="cd06261">
    <property type="entry name" value="TM_PBP2"/>
    <property type="match status" value="1"/>
</dbReference>
<evidence type="ECO:0000256" key="6">
    <source>
        <dbReference type="ARBA" id="ARBA00022989"/>
    </source>
</evidence>
<dbReference type="EMBL" id="FXZI01000022">
    <property type="protein sequence ID" value="SMY04642.1"/>
    <property type="molecule type" value="Genomic_DNA"/>
</dbReference>
<comment type="subcellular location">
    <subcellularLocation>
        <location evidence="1 8">Cell membrane</location>
        <topology evidence="1 8">Multi-pass membrane protein</topology>
    </subcellularLocation>
</comment>
<evidence type="ECO:0000256" key="1">
    <source>
        <dbReference type="ARBA" id="ARBA00004651"/>
    </source>
</evidence>
<feature type="transmembrane region" description="Helical" evidence="8">
    <location>
        <begin position="34"/>
        <end position="62"/>
    </location>
</feature>
<dbReference type="PROSITE" id="PS50928">
    <property type="entry name" value="ABC_TM1"/>
    <property type="match status" value="1"/>
</dbReference>
<dbReference type="GO" id="GO:0055085">
    <property type="term" value="P:transmembrane transport"/>
    <property type="evidence" value="ECO:0007669"/>
    <property type="project" value="InterPro"/>
</dbReference>
<reference evidence="11 13" key="2">
    <citation type="submission" date="2017-03" db="EMBL/GenBank/DDBJ databases">
        <authorList>
            <person name="Afonso C.L."/>
            <person name="Miller P.J."/>
            <person name="Scott M.A."/>
            <person name="Spackman E."/>
            <person name="Goraichik I."/>
            <person name="Dimitrov K.M."/>
            <person name="Suarez D.L."/>
            <person name="Swayne D.E."/>
        </authorList>
    </citation>
    <scope>NUCLEOTIDE SEQUENCE [LARGE SCALE GENOMIC DNA]</scope>
    <source>
        <strain evidence="11">8</strain>
        <strain evidence="13">8(6)</strain>
    </source>
</reference>
<keyword evidence="6 8" id="KW-1133">Transmembrane helix</keyword>
<dbReference type="RefSeq" id="WP_096157447.1">
    <property type="nucleotide sequence ID" value="NZ_CP025332.1"/>
</dbReference>
<evidence type="ECO:0000256" key="2">
    <source>
        <dbReference type="ARBA" id="ARBA00007069"/>
    </source>
</evidence>
<accession>A0A2H1KZP0</accession>
<dbReference type="GO" id="GO:0005886">
    <property type="term" value="C:plasma membrane"/>
    <property type="evidence" value="ECO:0007669"/>
    <property type="project" value="UniProtKB-SubCell"/>
</dbReference>